<organism evidence="2 3">
    <name type="scientific">Thermoleptolyngbya sichuanensis A183</name>
    <dbReference type="NCBI Taxonomy" id="2737172"/>
    <lineage>
        <taxon>Bacteria</taxon>
        <taxon>Bacillati</taxon>
        <taxon>Cyanobacteriota</taxon>
        <taxon>Cyanophyceae</taxon>
        <taxon>Oculatellales</taxon>
        <taxon>Oculatellaceae</taxon>
        <taxon>Thermoleptolyngbya</taxon>
        <taxon>Thermoleptolyngbya sichuanensis</taxon>
    </lineage>
</organism>
<dbReference type="EMBL" id="CP053661">
    <property type="protein sequence ID" value="QKD83746.1"/>
    <property type="molecule type" value="Genomic_DNA"/>
</dbReference>
<protein>
    <recommendedName>
        <fullName evidence="4">Type II secretion system protein GspC N-terminal domain-containing protein</fullName>
    </recommendedName>
</protein>
<dbReference type="AlphaFoldDB" id="A0A6M8BHA4"/>
<dbReference type="RefSeq" id="WP_172357704.1">
    <property type="nucleotide sequence ID" value="NZ_CP053661.1"/>
</dbReference>
<proteinExistence type="predicted"/>
<evidence type="ECO:0008006" key="4">
    <source>
        <dbReference type="Google" id="ProtNLM"/>
    </source>
</evidence>
<dbReference type="Proteomes" id="UP000505210">
    <property type="component" value="Chromosome"/>
</dbReference>
<keyword evidence="3" id="KW-1185">Reference proteome</keyword>
<sequence length="283" mass="28740">MSNSASNVSSDRGSPHSTVQGIVQHGFRPGRVAWAIAGSVGLLMASCGRGSAPEAANPDPAAGLVAESPIAEGSADTTPTATPSEMFASPTVPVAPSAAATKPLPPGQLATGLISSTTVPSRLPQVSAGRSDPFASLGETPVVIRQPAIPPVPPEDRPIAAELPQPQVIPELPALVPVPAVPPAIAVAAAPPAVLPVPAAPPVSIPQSIQIRGAMEMGGRYSIIVEVPGEGSRYASVGDRLAGGTVLIKRVEMNGQEPRVILEHNGQEIVRTVGDRTALLSYR</sequence>
<gene>
    <name evidence="2" type="ORF">HPC62_17475</name>
</gene>
<accession>A0A6M8BHA4</accession>
<evidence type="ECO:0000313" key="3">
    <source>
        <dbReference type="Proteomes" id="UP000505210"/>
    </source>
</evidence>
<evidence type="ECO:0000313" key="2">
    <source>
        <dbReference type="EMBL" id="QKD83746.1"/>
    </source>
</evidence>
<reference evidence="2 3" key="1">
    <citation type="submission" date="2020-05" db="EMBL/GenBank/DDBJ databases">
        <title>Complete genome sequence of of a novel Thermoleptolyngbya strain isolated from hot springs of Ganzi, Sichuan China.</title>
        <authorList>
            <person name="Tang J."/>
            <person name="Daroch M."/>
            <person name="Li L."/>
            <person name="Waleron K."/>
            <person name="Waleron M."/>
            <person name="Waleron M."/>
        </authorList>
    </citation>
    <scope>NUCLEOTIDE SEQUENCE [LARGE SCALE GENOMIC DNA]</scope>
    <source>
        <strain evidence="2 3">PKUAC-SCTA183</strain>
    </source>
</reference>
<name>A0A6M8BHA4_9CYAN</name>
<feature type="region of interest" description="Disordered" evidence="1">
    <location>
        <begin position="1"/>
        <end position="21"/>
    </location>
</feature>
<dbReference type="KEGG" id="theu:HPC62_17475"/>
<evidence type="ECO:0000256" key="1">
    <source>
        <dbReference type="SAM" id="MobiDB-lite"/>
    </source>
</evidence>